<organism evidence="2 3">
    <name type="scientific">Candidatus Electrothrix aarhusensis</name>
    <dbReference type="NCBI Taxonomy" id="1859131"/>
    <lineage>
        <taxon>Bacteria</taxon>
        <taxon>Pseudomonadati</taxon>
        <taxon>Thermodesulfobacteriota</taxon>
        <taxon>Desulfobulbia</taxon>
        <taxon>Desulfobulbales</taxon>
        <taxon>Desulfobulbaceae</taxon>
        <taxon>Candidatus Electrothrix</taxon>
    </lineage>
</organism>
<evidence type="ECO:0000256" key="1">
    <source>
        <dbReference type="SAM" id="Phobius"/>
    </source>
</evidence>
<dbReference type="AlphaFoldDB" id="A0A444J4Z6"/>
<keyword evidence="1" id="KW-0812">Transmembrane</keyword>
<keyword evidence="3" id="KW-1185">Reference proteome</keyword>
<keyword evidence="1" id="KW-1133">Transmembrane helix</keyword>
<name>A0A444J4Z6_9BACT</name>
<keyword evidence="1" id="KW-0472">Membrane</keyword>
<comment type="caution">
    <text evidence="2">The sequence shown here is derived from an EMBL/GenBank/DDBJ whole genome shotgun (WGS) entry which is preliminary data.</text>
</comment>
<dbReference type="EMBL" id="MTKO01000007">
    <property type="protein sequence ID" value="RWX48100.1"/>
    <property type="molecule type" value="Genomic_DNA"/>
</dbReference>
<evidence type="ECO:0000313" key="2">
    <source>
        <dbReference type="EMBL" id="RWX48100.1"/>
    </source>
</evidence>
<proteinExistence type="predicted"/>
<evidence type="ECO:0000313" key="3">
    <source>
        <dbReference type="Proteomes" id="UP000287853"/>
    </source>
</evidence>
<protein>
    <submittedName>
        <fullName evidence="2">Uncharacterized protein</fullName>
    </submittedName>
</protein>
<gene>
    <name evidence="2" type="ORF">H206_05330</name>
</gene>
<accession>A0A444J4Z6</accession>
<dbReference type="Proteomes" id="UP000287853">
    <property type="component" value="Unassembled WGS sequence"/>
</dbReference>
<sequence length="72" mass="8595">MKRLKATIFHQGNTAFLRFLRIDQQPDVLFFLRFFPFILFSFFYEIIFFGVIIFCCQGECGVLFFSVIISCF</sequence>
<reference evidence="2 3" key="1">
    <citation type="submission" date="2017-01" db="EMBL/GenBank/DDBJ databases">
        <title>The cable genome- insights into the physiology and evolution of filamentous bacteria capable of sulfide oxidation via long distance electron transfer.</title>
        <authorList>
            <person name="Schreiber L."/>
            <person name="Bjerg J.T."/>
            <person name="Boggild A."/>
            <person name="Van De Vossenberg J."/>
            <person name="Meysman F."/>
            <person name="Nielsen L.P."/>
            <person name="Schramm A."/>
            <person name="Kjeldsen K.U."/>
        </authorList>
    </citation>
    <scope>NUCLEOTIDE SEQUENCE [LARGE SCALE GENOMIC DNA]</scope>
    <source>
        <strain evidence="2">MCF</strain>
    </source>
</reference>
<feature type="transmembrane region" description="Helical" evidence="1">
    <location>
        <begin position="28"/>
        <end position="54"/>
    </location>
</feature>